<comment type="subcellular location">
    <subcellularLocation>
        <location evidence="10">Cell membrane</location>
    </subcellularLocation>
    <subcellularLocation>
        <location evidence="1">Membrane</location>
    </subcellularLocation>
</comment>
<dbReference type="GO" id="GO:0005524">
    <property type="term" value="F:ATP binding"/>
    <property type="evidence" value="ECO:0007669"/>
    <property type="project" value="UniProtKB-UniRule"/>
</dbReference>
<dbReference type="GO" id="GO:0016463">
    <property type="term" value="F:P-type zinc transporter activity"/>
    <property type="evidence" value="ECO:0007669"/>
    <property type="project" value="UniProtKB-EC"/>
</dbReference>
<dbReference type="RefSeq" id="WP_101071730.1">
    <property type="nucleotide sequence ID" value="NZ_PISP01000001.1"/>
</dbReference>
<dbReference type="EMBL" id="PISP01000001">
    <property type="protein sequence ID" value="PKD44439.1"/>
    <property type="molecule type" value="Genomic_DNA"/>
</dbReference>
<comment type="catalytic activity">
    <reaction evidence="9">
        <text>Zn(2+)(in) + ATP + H2O = Zn(2+)(out) + ADP + phosphate + H(+)</text>
        <dbReference type="Rhea" id="RHEA:20621"/>
        <dbReference type="ChEBI" id="CHEBI:15377"/>
        <dbReference type="ChEBI" id="CHEBI:15378"/>
        <dbReference type="ChEBI" id="CHEBI:29105"/>
        <dbReference type="ChEBI" id="CHEBI:30616"/>
        <dbReference type="ChEBI" id="CHEBI:43474"/>
        <dbReference type="ChEBI" id="CHEBI:456216"/>
        <dbReference type="EC" id="7.2.2.12"/>
    </reaction>
</comment>
<dbReference type="EC" id="7.2.2.12" evidence="8"/>
<evidence type="ECO:0000256" key="2">
    <source>
        <dbReference type="ARBA" id="ARBA00006024"/>
    </source>
</evidence>
<organism evidence="12 13">
    <name type="scientific">Rhodohalobacter barkolensis</name>
    <dbReference type="NCBI Taxonomy" id="2053187"/>
    <lineage>
        <taxon>Bacteria</taxon>
        <taxon>Pseudomonadati</taxon>
        <taxon>Balneolota</taxon>
        <taxon>Balneolia</taxon>
        <taxon>Balneolales</taxon>
        <taxon>Balneolaceae</taxon>
        <taxon>Rhodohalobacter</taxon>
    </lineage>
</organism>
<dbReference type="InterPro" id="IPR001757">
    <property type="entry name" value="P_typ_ATPase"/>
</dbReference>
<dbReference type="Gene3D" id="2.70.150.10">
    <property type="entry name" value="Calcium-transporting ATPase, cytoplasmic transduction domain A"/>
    <property type="match status" value="1"/>
</dbReference>
<evidence type="ECO:0000256" key="3">
    <source>
        <dbReference type="ARBA" id="ARBA00022692"/>
    </source>
</evidence>
<dbReference type="InterPro" id="IPR023214">
    <property type="entry name" value="HAD_sf"/>
</dbReference>
<keyword evidence="5" id="KW-1278">Translocase</keyword>
<evidence type="ECO:0000313" key="13">
    <source>
        <dbReference type="Proteomes" id="UP000233398"/>
    </source>
</evidence>
<dbReference type="GO" id="GO:0046872">
    <property type="term" value="F:metal ion binding"/>
    <property type="evidence" value="ECO:0007669"/>
    <property type="project" value="UniProtKB-KW"/>
</dbReference>
<evidence type="ECO:0000256" key="9">
    <source>
        <dbReference type="ARBA" id="ARBA00047308"/>
    </source>
</evidence>
<keyword evidence="6 10" id="KW-1133">Transmembrane helix</keyword>
<keyword evidence="4 10" id="KW-0479">Metal-binding</keyword>
<dbReference type="SFLD" id="SFLDF00027">
    <property type="entry name" value="p-type_atpase"/>
    <property type="match status" value="1"/>
</dbReference>
<dbReference type="PANTHER" id="PTHR48085:SF5">
    <property type="entry name" value="CADMIUM_ZINC-TRANSPORTING ATPASE HMA4-RELATED"/>
    <property type="match status" value="1"/>
</dbReference>
<keyword evidence="10" id="KW-0547">Nucleotide-binding</keyword>
<evidence type="ECO:0000256" key="5">
    <source>
        <dbReference type="ARBA" id="ARBA00022967"/>
    </source>
</evidence>
<sequence>MSQSSAQTGCKTCSVNHDTPSYSTDEVNFLTKHWQPIVSALLLTIGLILDYFIDPVWFNESFRLAWYLIAYLPVGYPVVKMGWESLIRGEVFTEFFLMSIATFGAFFIGEYPEGVAVMLFYSVGEAFQHSAVQKARSSIRALLDVRAEVAHVKDGNSFKTVHPDSVPIGQIIQVKPGERVPLDGKLITDRAAFDTSAITGESKPRHISDNENVLAGMINLNRVIELEVQKTYENSSISRILKMVQEATSRKAKTELFIRSFAKVYTPIVVLLATLLVALPALFVSSYVFEEWLYRGLVFLVISCPCALVISIPLGYFGGIGAASKNGILVKGGNFLDALRSVKTVVFDKTGTLTHATFSVQNIELYSDMNESQIGSYLFAVEKVSNHPIARAITDYIYTPEHSLKVDQQNEIPGYGLKSIIEGQTVVIGNQKLMENEQVELNKSGSESKNSSTKVHMAIDGIHQATVTISDRLKDDAKHAIRQLHHLGVDRTVMLSGDHKEVVEEVGRDLKIDEIYGDLLPEQKSEKLEEIKERTKGKVAYAGDGINDAPVLALSDVGIAMGAMGSDAAVETADVVIQSDQLTKIAESIRIARKTRNIVWQNIGLALGVKTVVLALGALGMASLWEAVFADVGVALLAILNAVRIQKMNFSSNS</sequence>
<dbReference type="InterPro" id="IPR036412">
    <property type="entry name" value="HAD-like_sf"/>
</dbReference>
<dbReference type="SUPFAM" id="SSF56784">
    <property type="entry name" value="HAD-like"/>
    <property type="match status" value="1"/>
</dbReference>
<feature type="transmembrane region" description="Helical" evidence="10">
    <location>
        <begin position="296"/>
        <end position="317"/>
    </location>
</feature>
<dbReference type="NCBIfam" id="TIGR01525">
    <property type="entry name" value="ATPase-IB_hvy"/>
    <property type="match status" value="1"/>
</dbReference>
<dbReference type="InterPro" id="IPR059000">
    <property type="entry name" value="ATPase_P-type_domA"/>
</dbReference>
<dbReference type="Gene3D" id="3.40.1110.10">
    <property type="entry name" value="Calcium-transporting ATPase, cytoplasmic domain N"/>
    <property type="match status" value="1"/>
</dbReference>
<comment type="caution">
    <text evidence="12">The sequence shown here is derived from an EMBL/GenBank/DDBJ whole genome shotgun (WGS) entry which is preliminary data.</text>
</comment>
<comment type="similarity">
    <text evidence="2 10">Belongs to the cation transport ATPase (P-type) (TC 3.A.3) family. Type IB subfamily.</text>
</comment>
<feature type="transmembrane region" description="Helical" evidence="10">
    <location>
        <begin position="598"/>
        <end position="618"/>
    </location>
</feature>
<dbReference type="InterPro" id="IPR018303">
    <property type="entry name" value="ATPase_P-typ_P_site"/>
</dbReference>
<dbReference type="InterPro" id="IPR044492">
    <property type="entry name" value="P_typ_ATPase_HD_dom"/>
</dbReference>
<gene>
    <name evidence="12" type="primary">cadA</name>
    <name evidence="12" type="ORF">CWD77_02940</name>
</gene>
<dbReference type="InterPro" id="IPR008250">
    <property type="entry name" value="ATPase_P-typ_transduc_dom_A_sf"/>
</dbReference>
<dbReference type="SFLD" id="SFLDS00003">
    <property type="entry name" value="Haloacid_Dehalogenase"/>
    <property type="match status" value="1"/>
</dbReference>
<feature type="transmembrane region" description="Helical" evidence="10">
    <location>
        <begin position="264"/>
        <end position="284"/>
    </location>
</feature>
<feature type="transmembrane region" description="Helical" evidence="10">
    <location>
        <begin position="33"/>
        <end position="52"/>
    </location>
</feature>
<dbReference type="Proteomes" id="UP000233398">
    <property type="component" value="Unassembled WGS sequence"/>
</dbReference>
<keyword evidence="3 10" id="KW-0812">Transmembrane</keyword>
<keyword evidence="10" id="KW-1003">Cell membrane</keyword>
<protein>
    <recommendedName>
        <fullName evidence="8">P-type Zn(2+) transporter</fullName>
        <ecNumber evidence="8">7.2.2.12</ecNumber>
    </recommendedName>
</protein>
<dbReference type="NCBIfam" id="TIGR01494">
    <property type="entry name" value="ATPase_P-type"/>
    <property type="match status" value="1"/>
</dbReference>
<keyword evidence="13" id="KW-1185">Reference proteome</keyword>
<dbReference type="GO" id="GO:0016887">
    <property type="term" value="F:ATP hydrolysis activity"/>
    <property type="evidence" value="ECO:0007669"/>
    <property type="project" value="InterPro"/>
</dbReference>
<evidence type="ECO:0000256" key="8">
    <source>
        <dbReference type="ARBA" id="ARBA00039097"/>
    </source>
</evidence>
<dbReference type="GO" id="GO:0015086">
    <property type="term" value="F:cadmium ion transmembrane transporter activity"/>
    <property type="evidence" value="ECO:0007669"/>
    <property type="project" value="TreeGrafter"/>
</dbReference>
<dbReference type="InterPro" id="IPR023298">
    <property type="entry name" value="ATPase_P-typ_TM_dom_sf"/>
</dbReference>
<evidence type="ECO:0000256" key="10">
    <source>
        <dbReference type="RuleBase" id="RU362081"/>
    </source>
</evidence>
<evidence type="ECO:0000256" key="6">
    <source>
        <dbReference type="ARBA" id="ARBA00022989"/>
    </source>
</evidence>
<dbReference type="InterPro" id="IPR023299">
    <property type="entry name" value="ATPase_P-typ_cyto_dom_N"/>
</dbReference>
<dbReference type="GO" id="GO:0005886">
    <property type="term" value="C:plasma membrane"/>
    <property type="evidence" value="ECO:0007669"/>
    <property type="project" value="UniProtKB-SubCell"/>
</dbReference>
<name>A0A2N0VJT7_9BACT</name>
<reference evidence="12 13" key="1">
    <citation type="submission" date="2017-11" db="EMBL/GenBank/DDBJ databases">
        <title>Rhodohalobacter 15182 sp. nov., isolated from a salt lake.</title>
        <authorList>
            <person name="Han S."/>
        </authorList>
    </citation>
    <scope>NUCLEOTIDE SEQUENCE [LARGE SCALE GENOMIC DNA]</scope>
    <source>
        <strain evidence="12 13">15182</strain>
    </source>
</reference>
<keyword evidence="10" id="KW-0067">ATP-binding</keyword>
<dbReference type="Gene3D" id="3.40.50.1000">
    <property type="entry name" value="HAD superfamily/HAD-like"/>
    <property type="match status" value="1"/>
</dbReference>
<dbReference type="SFLD" id="SFLDG00002">
    <property type="entry name" value="C1.7:_P-type_atpase_like"/>
    <property type="match status" value="1"/>
</dbReference>
<proteinExistence type="inferred from homology"/>
<dbReference type="PANTHER" id="PTHR48085">
    <property type="entry name" value="CADMIUM/ZINC-TRANSPORTING ATPASE HMA2-RELATED"/>
    <property type="match status" value="1"/>
</dbReference>
<evidence type="ECO:0000256" key="4">
    <source>
        <dbReference type="ARBA" id="ARBA00022723"/>
    </source>
</evidence>
<dbReference type="NCBIfam" id="TIGR01512">
    <property type="entry name" value="ATPase-IB2_Cd"/>
    <property type="match status" value="1"/>
</dbReference>
<evidence type="ECO:0000256" key="7">
    <source>
        <dbReference type="ARBA" id="ARBA00023136"/>
    </source>
</evidence>
<feature type="transmembrane region" description="Helical" evidence="10">
    <location>
        <begin position="95"/>
        <end position="121"/>
    </location>
</feature>
<accession>A0A2N0VJT7</accession>
<dbReference type="OrthoDB" id="1521937at2"/>
<dbReference type="PRINTS" id="PR00119">
    <property type="entry name" value="CATATPASE"/>
</dbReference>
<dbReference type="PROSITE" id="PS00154">
    <property type="entry name" value="ATPASE_E1_E2"/>
    <property type="match status" value="1"/>
</dbReference>
<evidence type="ECO:0000313" key="12">
    <source>
        <dbReference type="EMBL" id="PKD44439.1"/>
    </source>
</evidence>
<feature type="transmembrane region" description="Helical" evidence="10">
    <location>
        <begin position="64"/>
        <end position="83"/>
    </location>
</feature>
<feature type="transmembrane region" description="Helical" evidence="10">
    <location>
        <begin position="624"/>
        <end position="643"/>
    </location>
</feature>
<dbReference type="SUPFAM" id="SSF81665">
    <property type="entry name" value="Calcium ATPase, transmembrane domain M"/>
    <property type="match status" value="1"/>
</dbReference>
<dbReference type="PRINTS" id="PR00941">
    <property type="entry name" value="CDATPASE"/>
</dbReference>
<evidence type="ECO:0000256" key="1">
    <source>
        <dbReference type="ARBA" id="ARBA00004370"/>
    </source>
</evidence>
<dbReference type="AlphaFoldDB" id="A0A2N0VJT7"/>
<feature type="domain" description="P-type ATPase A" evidence="11">
    <location>
        <begin position="147"/>
        <end position="245"/>
    </location>
</feature>
<dbReference type="Pfam" id="PF00702">
    <property type="entry name" value="Hydrolase"/>
    <property type="match status" value="1"/>
</dbReference>
<keyword evidence="7 10" id="KW-0472">Membrane</keyword>
<dbReference type="InterPro" id="IPR027256">
    <property type="entry name" value="P-typ_ATPase_IB"/>
</dbReference>
<evidence type="ECO:0000259" key="11">
    <source>
        <dbReference type="Pfam" id="PF00122"/>
    </source>
</evidence>
<dbReference type="SUPFAM" id="SSF81653">
    <property type="entry name" value="Calcium ATPase, transduction domain A"/>
    <property type="match status" value="1"/>
</dbReference>
<dbReference type="Pfam" id="PF00122">
    <property type="entry name" value="E1-E2_ATPase"/>
    <property type="match status" value="1"/>
</dbReference>
<dbReference type="InterPro" id="IPR051014">
    <property type="entry name" value="Cation_Transport_ATPase_IB"/>
</dbReference>